<name>A0ACC0MPI3_RHOML</name>
<evidence type="ECO:0000313" key="1">
    <source>
        <dbReference type="EMBL" id="KAI8542804.1"/>
    </source>
</evidence>
<sequence length="108" mass="11973">MVQVPGFFYAMTRKLGQWKLSTMSFAKIGTSSIRHINWRMTIGLFFRASVSGSSIRLCSIKMAVNFCLIGLAQLAAGSICPRLQVNSAIFPDKLSFCIVSPCFRLISM</sequence>
<organism evidence="1 2">
    <name type="scientific">Rhododendron molle</name>
    <name type="common">Chinese azalea</name>
    <name type="synonym">Azalea mollis</name>
    <dbReference type="NCBI Taxonomy" id="49168"/>
    <lineage>
        <taxon>Eukaryota</taxon>
        <taxon>Viridiplantae</taxon>
        <taxon>Streptophyta</taxon>
        <taxon>Embryophyta</taxon>
        <taxon>Tracheophyta</taxon>
        <taxon>Spermatophyta</taxon>
        <taxon>Magnoliopsida</taxon>
        <taxon>eudicotyledons</taxon>
        <taxon>Gunneridae</taxon>
        <taxon>Pentapetalae</taxon>
        <taxon>asterids</taxon>
        <taxon>Ericales</taxon>
        <taxon>Ericaceae</taxon>
        <taxon>Ericoideae</taxon>
        <taxon>Rhodoreae</taxon>
        <taxon>Rhododendron</taxon>
    </lineage>
</organism>
<evidence type="ECO:0000313" key="2">
    <source>
        <dbReference type="Proteomes" id="UP001062846"/>
    </source>
</evidence>
<dbReference type="EMBL" id="CM046395">
    <property type="protein sequence ID" value="KAI8542804.1"/>
    <property type="molecule type" value="Genomic_DNA"/>
</dbReference>
<keyword evidence="2" id="KW-1185">Reference proteome</keyword>
<proteinExistence type="predicted"/>
<comment type="caution">
    <text evidence="1">The sequence shown here is derived from an EMBL/GenBank/DDBJ whole genome shotgun (WGS) entry which is preliminary data.</text>
</comment>
<reference evidence="1" key="1">
    <citation type="submission" date="2022-02" db="EMBL/GenBank/DDBJ databases">
        <title>Plant Genome Project.</title>
        <authorList>
            <person name="Zhang R.-G."/>
        </authorList>
    </citation>
    <scope>NUCLEOTIDE SEQUENCE</scope>
    <source>
        <strain evidence="1">AT1</strain>
    </source>
</reference>
<protein>
    <submittedName>
        <fullName evidence="1">Uncharacterized protein</fullName>
    </submittedName>
</protein>
<gene>
    <name evidence="1" type="ORF">RHMOL_Rhmol08G0168200</name>
</gene>
<accession>A0ACC0MPI3</accession>
<dbReference type="Proteomes" id="UP001062846">
    <property type="component" value="Chromosome 8"/>
</dbReference>